<comment type="caution">
    <text evidence="2">The sequence shown here is derived from an EMBL/GenBank/DDBJ whole genome shotgun (WGS) entry which is preliminary data.</text>
</comment>
<keyword evidence="3" id="KW-1185">Reference proteome</keyword>
<sequence length="231" mass="24757">MIKHHPTPSWIYLGGLTLATIAGVINAVGFLGQHHQALSHMTGTVTVLGYELARAGYGVALHALAILTAFFLGCLLSGMIIRQSSLRLGRRYGVALSLESALLVAALFFLRRGANVGDYLAAMACGLQNAMVSTYSGSTMRTTHITGMVTDLGIACGHFFRGVEVDWFKFRIYGVLILGYFAGAVLGGLGYGNWGYDTLLFPAALSGIAGVGYTVIKHYERSHRPHTKAPF</sequence>
<evidence type="ECO:0000313" key="2">
    <source>
        <dbReference type="EMBL" id="RXK56049.1"/>
    </source>
</evidence>
<name>A0A4V1M6N8_9BACT</name>
<feature type="transmembrane region" description="Helical" evidence="1">
    <location>
        <begin position="12"/>
        <end position="35"/>
    </location>
</feature>
<dbReference type="AlphaFoldDB" id="A0A4V1M6N8"/>
<feature type="transmembrane region" description="Helical" evidence="1">
    <location>
        <begin position="55"/>
        <end position="80"/>
    </location>
</feature>
<feature type="transmembrane region" description="Helical" evidence="1">
    <location>
        <begin position="92"/>
        <end position="110"/>
    </location>
</feature>
<proteinExistence type="predicted"/>
<feature type="transmembrane region" description="Helical" evidence="1">
    <location>
        <begin position="172"/>
        <end position="192"/>
    </location>
</feature>
<feature type="transmembrane region" description="Helical" evidence="1">
    <location>
        <begin position="142"/>
        <end position="160"/>
    </location>
</feature>
<dbReference type="EMBL" id="SDHX01000001">
    <property type="protein sequence ID" value="RXK56049.1"/>
    <property type="molecule type" value="Genomic_DNA"/>
</dbReference>
<protein>
    <submittedName>
        <fullName evidence="2">DUF1275 domain-containing protein</fullName>
    </submittedName>
</protein>
<dbReference type="InterPro" id="IPR010699">
    <property type="entry name" value="DUF1275"/>
</dbReference>
<dbReference type="Pfam" id="PF06912">
    <property type="entry name" value="DUF1275"/>
    <property type="match status" value="1"/>
</dbReference>
<evidence type="ECO:0000313" key="3">
    <source>
        <dbReference type="Proteomes" id="UP000290218"/>
    </source>
</evidence>
<dbReference type="Proteomes" id="UP000290218">
    <property type="component" value="Unassembled WGS sequence"/>
</dbReference>
<reference evidence="2 3" key="1">
    <citation type="submission" date="2019-01" db="EMBL/GenBank/DDBJ databases">
        <title>Lacunisphaera sp. strain TWA-58.</title>
        <authorList>
            <person name="Chen W.-M."/>
        </authorList>
    </citation>
    <scope>NUCLEOTIDE SEQUENCE [LARGE SCALE GENOMIC DNA]</scope>
    <source>
        <strain evidence="2 3">TWA-58</strain>
    </source>
</reference>
<accession>A0A4V1M6N8</accession>
<feature type="transmembrane region" description="Helical" evidence="1">
    <location>
        <begin position="198"/>
        <end position="216"/>
    </location>
</feature>
<dbReference type="RefSeq" id="WP_129047415.1">
    <property type="nucleotide sequence ID" value="NZ_SDHX01000001.1"/>
</dbReference>
<dbReference type="OrthoDB" id="270162at2"/>
<keyword evidence="1" id="KW-1133">Transmembrane helix</keyword>
<organism evidence="2 3">
    <name type="scientific">Oleiharenicola lentus</name>
    <dbReference type="NCBI Taxonomy" id="2508720"/>
    <lineage>
        <taxon>Bacteria</taxon>
        <taxon>Pseudomonadati</taxon>
        <taxon>Verrucomicrobiota</taxon>
        <taxon>Opitutia</taxon>
        <taxon>Opitutales</taxon>
        <taxon>Opitutaceae</taxon>
        <taxon>Oleiharenicola</taxon>
    </lineage>
</organism>
<keyword evidence="1" id="KW-0472">Membrane</keyword>
<gene>
    <name evidence="2" type="ORF">ESB00_09265</name>
</gene>
<dbReference type="PANTHER" id="PTHR37314:SF4">
    <property type="entry name" value="UPF0700 TRANSMEMBRANE PROTEIN YOAK"/>
    <property type="match status" value="1"/>
</dbReference>
<dbReference type="PANTHER" id="PTHR37314">
    <property type="entry name" value="SLR0142 PROTEIN"/>
    <property type="match status" value="1"/>
</dbReference>
<keyword evidence="1" id="KW-0812">Transmembrane</keyword>
<evidence type="ECO:0000256" key="1">
    <source>
        <dbReference type="SAM" id="Phobius"/>
    </source>
</evidence>